<dbReference type="SUPFAM" id="SSF52540">
    <property type="entry name" value="P-loop containing nucleoside triphosphate hydrolases"/>
    <property type="match status" value="1"/>
</dbReference>
<dbReference type="RefSeq" id="WP_237266019.1">
    <property type="nucleotide sequence ID" value="NZ_JBFQGM010000001.1"/>
</dbReference>
<dbReference type="Pfam" id="PF13614">
    <property type="entry name" value="AAA_31"/>
    <property type="match status" value="1"/>
</dbReference>
<accession>A0ABW8WFU8</accession>
<dbReference type="Gene3D" id="3.40.50.300">
    <property type="entry name" value="P-loop containing nucleotide triphosphate hydrolases"/>
    <property type="match status" value="1"/>
</dbReference>
<sequence>MSEDVWNVQFESRGLTLPYLFKHPEFFLSDYKKGDFVVKSSVSNVRNGNSFNCLHFIPSSPVLFEIQEYLSSDFYPLTQLKPVHLLRELLKPLLGNYDYILIDCPPNLNLIIKSAFLVSDFCIMPCVPNKMSIQGLDIVLRRIDAFNNENGHNLKPLGIIVSRYNGTLAQTEYMRFITENPFFPQVFHTKIPEKAKVAQALDFGGQVTYKQKYAESHQVMTQLAKEFIQKVG</sequence>
<feature type="domain" description="AAA" evidence="1">
    <location>
        <begin position="40"/>
        <end position="154"/>
    </location>
</feature>
<organism evidence="2 3">
    <name type="scientific">Scytonema tolypothrichoides VB-61278_2</name>
    <dbReference type="NCBI Taxonomy" id="3232314"/>
    <lineage>
        <taxon>Bacteria</taxon>
        <taxon>Bacillati</taxon>
        <taxon>Cyanobacteriota</taxon>
        <taxon>Cyanophyceae</taxon>
        <taxon>Nostocales</taxon>
        <taxon>Scytonemataceae</taxon>
        <taxon>Scytonema</taxon>
    </lineage>
</organism>
<dbReference type="CDD" id="cd02042">
    <property type="entry name" value="ParAB_family"/>
    <property type="match status" value="1"/>
</dbReference>
<proteinExistence type="predicted"/>
<gene>
    <name evidence="2" type="ORF">AB0759_04390</name>
</gene>
<dbReference type="Proteomes" id="UP001628874">
    <property type="component" value="Unassembled WGS sequence"/>
</dbReference>
<evidence type="ECO:0000259" key="1">
    <source>
        <dbReference type="Pfam" id="PF13614"/>
    </source>
</evidence>
<name>A0ABW8WFU8_9CYAN</name>
<dbReference type="PANTHER" id="PTHR13696">
    <property type="entry name" value="P-LOOP CONTAINING NUCLEOSIDE TRIPHOSPHATE HYDROLASE"/>
    <property type="match status" value="1"/>
</dbReference>
<protein>
    <submittedName>
        <fullName evidence="2">ParA family protein</fullName>
    </submittedName>
</protein>
<dbReference type="InterPro" id="IPR025669">
    <property type="entry name" value="AAA_dom"/>
</dbReference>
<dbReference type="InterPro" id="IPR027417">
    <property type="entry name" value="P-loop_NTPase"/>
</dbReference>
<evidence type="ECO:0000313" key="3">
    <source>
        <dbReference type="Proteomes" id="UP001628874"/>
    </source>
</evidence>
<evidence type="ECO:0000313" key="2">
    <source>
        <dbReference type="EMBL" id="MFL9459867.1"/>
    </source>
</evidence>
<dbReference type="EMBL" id="JBFQGM010000001">
    <property type="protein sequence ID" value="MFL9459867.1"/>
    <property type="molecule type" value="Genomic_DNA"/>
</dbReference>
<keyword evidence="3" id="KW-1185">Reference proteome</keyword>
<reference evidence="2 3" key="1">
    <citation type="submission" date="2024-07" db="EMBL/GenBank/DDBJ databases">
        <authorList>
            <person name="Tripathy S."/>
        </authorList>
    </citation>
    <scope>NUCLEOTIDE SEQUENCE [LARGE SCALE GENOMIC DNA]</scope>
    <source>
        <strain evidence="2 3">VB-61278_2</strain>
    </source>
</reference>
<comment type="caution">
    <text evidence="2">The sequence shown here is derived from an EMBL/GenBank/DDBJ whole genome shotgun (WGS) entry which is preliminary data.</text>
</comment>
<dbReference type="PANTHER" id="PTHR13696:SF52">
    <property type="entry name" value="PARA FAMILY PROTEIN CT_582"/>
    <property type="match status" value="1"/>
</dbReference>
<dbReference type="InterPro" id="IPR050678">
    <property type="entry name" value="DNA_Partitioning_ATPase"/>
</dbReference>